<dbReference type="Gene3D" id="2.60.120.260">
    <property type="entry name" value="Galactose-binding domain-like"/>
    <property type="match status" value="1"/>
</dbReference>
<feature type="chain" id="PRO_5045475921" description="Alpha-L-rhamnosidase six-hairpin glycosidase domain-containing protein" evidence="1">
    <location>
        <begin position="22"/>
        <end position="810"/>
    </location>
</feature>
<evidence type="ECO:0000313" key="3">
    <source>
        <dbReference type="EMBL" id="CAH1002000.1"/>
    </source>
</evidence>
<dbReference type="PANTHER" id="PTHR34987">
    <property type="entry name" value="C, PUTATIVE (AFU_ORTHOLOGUE AFUA_3G02880)-RELATED"/>
    <property type="match status" value="1"/>
</dbReference>
<dbReference type="Pfam" id="PF17389">
    <property type="entry name" value="Bac_rhamnosid6H"/>
    <property type="match status" value="1"/>
</dbReference>
<accession>A0ABN8F4X8</accession>
<dbReference type="InterPro" id="IPR035396">
    <property type="entry name" value="Bac_rhamnosid6H"/>
</dbReference>
<protein>
    <recommendedName>
        <fullName evidence="2">Alpha-L-rhamnosidase six-hairpin glycosidase domain-containing protein</fullName>
    </recommendedName>
</protein>
<keyword evidence="4" id="KW-1185">Reference proteome</keyword>
<comment type="caution">
    <text evidence="3">The sequence shown here is derived from an EMBL/GenBank/DDBJ whole genome shotgun (WGS) entry which is preliminary data.</text>
</comment>
<feature type="signal peptide" evidence="1">
    <location>
        <begin position="1"/>
        <end position="21"/>
    </location>
</feature>
<reference evidence="3" key="1">
    <citation type="submission" date="2021-12" db="EMBL/GenBank/DDBJ databases">
        <authorList>
            <person name="Rodrigo-Torres L."/>
            <person name="Arahal R. D."/>
            <person name="Lucena T."/>
        </authorList>
    </citation>
    <scope>NUCLEOTIDE SEQUENCE</scope>
    <source>
        <strain evidence="3">CECT 8419</strain>
    </source>
</reference>
<keyword evidence="1" id="KW-0732">Signal</keyword>
<dbReference type="PANTHER" id="PTHR34987:SF2">
    <property type="entry name" value="B, PUTATIVE (AFU_ORTHOLOGUE AFUA_7G05040)-RELATED"/>
    <property type="match status" value="1"/>
</dbReference>
<dbReference type="EMBL" id="CAKLPZ010000004">
    <property type="protein sequence ID" value="CAH1002000.1"/>
    <property type="molecule type" value="Genomic_DNA"/>
</dbReference>
<dbReference type="SUPFAM" id="SSF48208">
    <property type="entry name" value="Six-hairpin glycosidases"/>
    <property type="match status" value="1"/>
</dbReference>
<sequence length="810" mass="91415">MSFLQSFTVLNLLWYALPVLALAPAAPPWPAAEYRLGANWITHPEVAGQEHGVVLFRRDFEVTTLPDSFVVDVTADNHFRLYLNGAWVAFGPQLGDVEHWRLDRIDLTDYLRPGQNTLAVQVVNWGYHRMFGLQSVHTALLVQGYGAAEVLTTTGYDGNYQCLIDNSIRAHEVKWRTGNNDIIGGLYANNPTDSLHVAAHPWGWEQPVYDAAHWRPAVFIEQGSEVTDGTGFRWMLQPRTVPPQRRSQQRFRRVPIQEGVRLPPDWTAGSEAVDLPAHGSYRLLLDMQEVTLGLATLRWSGGAGARIKYTWAENLFNEDRTKPHRDSTAGKLVKGYFDVVLPDGSAERSYVPTWYRTCRYLEILVETAAHPLQLYAPTLDRVTSSIPITASWQSDDARLDSIVAAGRRTVELCTQDYFLSDAYYETMQYVGDTKVHALVWQALSGDDRHTRNALLDFHHGRNPEGMLKSCFPLRHNFFHSSYSLVYVDMVWDYFARTNDTAFVRPLLPGIRLTLDYFARHYDPASGLLRGVMYKPFVDWYPNGKHGLAEGGDPNASVPYTLQYAHALQSASLLAAALEQTGDDYGTRHRQVVEAIRSKYYLPDRHLVAERSSLDFFDQHSNILAVLTGVIPEAAIDAVLQTTVRDSSLVPATYYFRYYLLEALRLHQRADLLRHALQPWYDMIAEGATTQVERFETPTKPTRSEAHPWGAAPALFVYTLLAGIDDINPEGQVVMRPAFGHLTSMQGYYPFLRGRGGVRFDLQRSGESGIRGTVSSAGRDVSLHWRGEKVRVPAGTSREIYVECLPINRGR</sequence>
<feature type="domain" description="Alpha-L-rhamnosidase six-hairpin glycosidase" evidence="2">
    <location>
        <begin position="389"/>
        <end position="718"/>
    </location>
</feature>
<dbReference type="InterPro" id="IPR012341">
    <property type="entry name" value="6hp_glycosidase-like_sf"/>
</dbReference>
<name>A0ABN8F4X8_9BACT</name>
<dbReference type="InterPro" id="IPR008979">
    <property type="entry name" value="Galactose-bd-like_sf"/>
</dbReference>
<dbReference type="RefSeq" id="WP_238751860.1">
    <property type="nucleotide sequence ID" value="NZ_CAKLPZ010000004.1"/>
</dbReference>
<dbReference type="Gene3D" id="2.60.420.10">
    <property type="entry name" value="Maltose phosphorylase, domain 3"/>
    <property type="match status" value="1"/>
</dbReference>
<organism evidence="3 4">
    <name type="scientific">Neolewinella maritima</name>
    <dbReference type="NCBI Taxonomy" id="1383882"/>
    <lineage>
        <taxon>Bacteria</taxon>
        <taxon>Pseudomonadati</taxon>
        <taxon>Bacteroidota</taxon>
        <taxon>Saprospiria</taxon>
        <taxon>Saprospirales</taxon>
        <taxon>Lewinellaceae</taxon>
        <taxon>Neolewinella</taxon>
    </lineage>
</organism>
<dbReference type="Proteomes" id="UP000837803">
    <property type="component" value="Unassembled WGS sequence"/>
</dbReference>
<dbReference type="SUPFAM" id="SSF49785">
    <property type="entry name" value="Galactose-binding domain-like"/>
    <property type="match status" value="1"/>
</dbReference>
<dbReference type="Gene3D" id="1.50.10.10">
    <property type="match status" value="1"/>
</dbReference>
<evidence type="ECO:0000313" key="4">
    <source>
        <dbReference type="Proteomes" id="UP000837803"/>
    </source>
</evidence>
<gene>
    <name evidence="3" type="ORF">LEM8419_02915</name>
</gene>
<proteinExistence type="predicted"/>
<evidence type="ECO:0000259" key="2">
    <source>
        <dbReference type="Pfam" id="PF17389"/>
    </source>
</evidence>
<evidence type="ECO:0000256" key="1">
    <source>
        <dbReference type="SAM" id="SignalP"/>
    </source>
</evidence>
<dbReference type="InterPro" id="IPR008928">
    <property type="entry name" value="6-hairpin_glycosidase_sf"/>
</dbReference>